<organism evidence="1 2">
    <name type="scientific">Trifolium medium</name>
    <dbReference type="NCBI Taxonomy" id="97028"/>
    <lineage>
        <taxon>Eukaryota</taxon>
        <taxon>Viridiplantae</taxon>
        <taxon>Streptophyta</taxon>
        <taxon>Embryophyta</taxon>
        <taxon>Tracheophyta</taxon>
        <taxon>Spermatophyta</taxon>
        <taxon>Magnoliopsida</taxon>
        <taxon>eudicotyledons</taxon>
        <taxon>Gunneridae</taxon>
        <taxon>Pentapetalae</taxon>
        <taxon>rosids</taxon>
        <taxon>fabids</taxon>
        <taxon>Fabales</taxon>
        <taxon>Fabaceae</taxon>
        <taxon>Papilionoideae</taxon>
        <taxon>50 kb inversion clade</taxon>
        <taxon>NPAAA clade</taxon>
        <taxon>Hologalegina</taxon>
        <taxon>IRL clade</taxon>
        <taxon>Trifolieae</taxon>
        <taxon>Trifolium</taxon>
    </lineage>
</organism>
<name>A0A392W211_9FABA</name>
<dbReference type="Proteomes" id="UP000265520">
    <property type="component" value="Unassembled WGS sequence"/>
</dbReference>
<evidence type="ECO:0000313" key="1">
    <source>
        <dbReference type="EMBL" id="MCI92710.1"/>
    </source>
</evidence>
<accession>A0A392W211</accession>
<evidence type="ECO:0000313" key="2">
    <source>
        <dbReference type="Proteomes" id="UP000265520"/>
    </source>
</evidence>
<reference evidence="1 2" key="1">
    <citation type="journal article" date="2018" name="Front. Plant Sci.">
        <title>Red Clover (Trifolium pratense) and Zigzag Clover (T. medium) - A Picture of Genomic Similarities and Differences.</title>
        <authorList>
            <person name="Dluhosova J."/>
            <person name="Istvanek J."/>
            <person name="Nedelnik J."/>
            <person name="Repkova J."/>
        </authorList>
    </citation>
    <scope>NUCLEOTIDE SEQUENCE [LARGE SCALE GENOMIC DNA]</scope>
    <source>
        <strain evidence="2">cv. 10/8</strain>
        <tissue evidence="1">Leaf</tissue>
    </source>
</reference>
<sequence>MTKSPSSDAQETSCPSLESVSERTWRSVFRTGDKTVRRGGVWTVVLTSSPSLL</sequence>
<dbReference type="EMBL" id="LXQA011308095">
    <property type="protein sequence ID" value="MCI92710.1"/>
    <property type="molecule type" value="Genomic_DNA"/>
</dbReference>
<keyword evidence="2" id="KW-1185">Reference proteome</keyword>
<protein>
    <submittedName>
        <fullName evidence="1">Uncharacterized protein</fullName>
    </submittedName>
</protein>
<proteinExistence type="predicted"/>
<dbReference type="AlphaFoldDB" id="A0A392W211"/>
<comment type="caution">
    <text evidence="1">The sequence shown here is derived from an EMBL/GenBank/DDBJ whole genome shotgun (WGS) entry which is preliminary data.</text>
</comment>